<dbReference type="AlphaFoldDB" id="A0ABD0T8Q9"/>
<keyword evidence="7" id="KW-1185">Reference proteome</keyword>
<evidence type="ECO:0000256" key="3">
    <source>
        <dbReference type="SAM" id="SignalP"/>
    </source>
</evidence>
<sequence>MILSNKVMPGSNNLCLLVATLALGYACARAEGLRTCRRGATWWDRERGVCAPCTRCDPALRLAVMYPCELHRDTVCQPISQIQLFPFNINRTNSDSDYEDEDYDSEVTNESEERWDFQAPSVAIAASGCVVFFLVVLYFSLSHAKQWKVIKRTLQSDMQDLTAKMKLMEAGGESPTEPVAPADHHLYCNVHVGKDALLGPPAAKKGLGNVYTQEKHPS</sequence>
<feature type="repeat" description="TNFR-Cys" evidence="1">
    <location>
        <begin position="35"/>
        <end position="76"/>
    </location>
</feature>
<organism evidence="5 8">
    <name type="scientific">Loxostege sticticalis</name>
    <name type="common">Beet webworm moth</name>
    <dbReference type="NCBI Taxonomy" id="481309"/>
    <lineage>
        <taxon>Eukaryota</taxon>
        <taxon>Metazoa</taxon>
        <taxon>Ecdysozoa</taxon>
        <taxon>Arthropoda</taxon>
        <taxon>Hexapoda</taxon>
        <taxon>Insecta</taxon>
        <taxon>Pterygota</taxon>
        <taxon>Neoptera</taxon>
        <taxon>Endopterygota</taxon>
        <taxon>Lepidoptera</taxon>
        <taxon>Glossata</taxon>
        <taxon>Ditrysia</taxon>
        <taxon>Pyraloidea</taxon>
        <taxon>Crambidae</taxon>
        <taxon>Pyraustinae</taxon>
        <taxon>Loxostege</taxon>
    </lineage>
</organism>
<evidence type="ECO:0000313" key="8">
    <source>
        <dbReference type="Proteomes" id="UP001549921"/>
    </source>
</evidence>
<keyword evidence="2" id="KW-0812">Transmembrane</keyword>
<comment type="caution">
    <text evidence="1">Lacks conserved residue(s) required for the propagation of feature annotation.</text>
</comment>
<keyword evidence="2" id="KW-1133">Transmembrane helix</keyword>
<feature type="domain" description="TNFR-Cys" evidence="4">
    <location>
        <begin position="35"/>
        <end position="76"/>
    </location>
</feature>
<keyword evidence="2" id="KW-0472">Membrane</keyword>
<name>A0ABD0T8Q9_LOXSC</name>
<feature type="transmembrane region" description="Helical" evidence="2">
    <location>
        <begin position="122"/>
        <end position="141"/>
    </location>
</feature>
<dbReference type="PROSITE" id="PS50050">
    <property type="entry name" value="TNFR_NGFR_2"/>
    <property type="match status" value="1"/>
</dbReference>
<accession>A0ABD0T8Q9</accession>
<evidence type="ECO:0000256" key="2">
    <source>
        <dbReference type="SAM" id="Phobius"/>
    </source>
</evidence>
<evidence type="ECO:0000256" key="1">
    <source>
        <dbReference type="PROSITE-ProRule" id="PRU00206"/>
    </source>
</evidence>
<dbReference type="EMBL" id="JBEUOH010000008">
    <property type="protein sequence ID" value="KAL0884102.1"/>
    <property type="molecule type" value="Genomic_DNA"/>
</dbReference>
<gene>
    <name evidence="6" type="ORF">ABMA27_016121</name>
    <name evidence="5" type="ORF">ABMA28_016391</name>
</gene>
<comment type="caution">
    <text evidence="5">The sequence shown here is derived from an EMBL/GenBank/DDBJ whole genome shotgun (WGS) entry which is preliminary data.</text>
</comment>
<evidence type="ECO:0000313" key="6">
    <source>
        <dbReference type="EMBL" id="KAL0884102.1"/>
    </source>
</evidence>
<evidence type="ECO:0000313" key="7">
    <source>
        <dbReference type="Proteomes" id="UP001549920"/>
    </source>
</evidence>
<dbReference type="Pfam" id="PF00020">
    <property type="entry name" value="TNFR_c6"/>
    <property type="match status" value="1"/>
</dbReference>
<dbReference type="Proteomes" id="UP001549921">
    <property type="component" value="Unassembled WGS sequence"/>
</dbReference>
<dbReference type="PROSITE" id="PS51257">
    <property type="entry name" value="PROKAR_LIPOPROTEIN"/>
    <property type="match status" value="1"/>
</dbReference>
<proteinExistence type="predicted"/>
<feature type="chain" id="PRO_5044722901" description="TNFR-Cys domain-containing protein" evidence="3">
    <location>
        <begin position="31"/>
        <end position="218"/>
    </location>
</feature>
<dbReference type="Proteomes" id="UP001549920">
    <property type="component" value="Unassembled WGS sequence"/>
</dbReference>
<protein>
    <recommendedName>
        <fullName evidence="4">TNFR-Cys domain-containing protein</fullName>
    </recommendedName>
</protein>
<evidence type="ECO:0000313" key="5">
    <source>
        <dbReference type="EMBL" id="KAL0839750.1"/>
    </source>
</evidence>
<dbReference type="InterPro" id="IPR001368">
    <property type="entry name" value="TNFR/NGFR_Cys_rich_reg"/>
</dbReference>
<keyword evidence="3" id="KW-0732">Signal</keyword>
<feature type="signal peptide" evidence="3">
    <location>
        <begin position="1"/>
        <end position="30"/>
    </location>
</feature>
<dbReference type="EMBL" id="JBEDNZ010000008">
    <property type="protein sequence ID" value="KAL0839750.1"/>
    <property type="molecule type" value="Genomic_DNA"/>
</dbReference>
<reference evidence="7 8" key="1">
    <citation type="submission" date="2024-06" db="EMBL/GenBank/DDBJ databases">
        <title>A chromosome-level genome assembly of beet webworm, Loxostege sticticalis.</title>
        <authorList>
            <person name="Zhang Y."/>
        </authorList>
    </citation>
    <scope>NUCLEOTIDE SEQUENCE [LARGE SCALE GENOMIC DNA]</scope>
    <source>
        <strain evidence="6">AQ026</strain>
        <strain evidence="5">AQ028</strain>
        <tissue evidence="5">Male pupae</tissue>
        <tissue evidence="6">Whole body</tissue>
    </source>
</reference>
<evidence type="ECO:0000259" key="4">
    <source>
        <dbReference type="PROSITE" id="PS50050"/>
    </source>
</evidence>